<dbReference type="Proteomes" id="UP000663891">
    <property type="component" value="Unassembled WGS sequence"/>
</dbReference>
<dbReference type="EMBL" id="CAJNON010000405">
    <property type="protein sequence ID" value="CAF1245673.1"/>
    <property type="molecule type" value="Genomic_DNA"/>
</dbReference>
<evidence type="ECO:0000256" key="1">
    <source>
        <dbReference type="SAM" id="SignalP"/>
    </source>
</evidence>
<gene>
    <name evidence="2" type="ORF">JYZ213_LOCUS24771</name>
    <name evidence="5" type="ORF">OKA104_LOCUS29991</name>
    <name evidence="4" type="ORF">OXD698_LOCUS29474</name>
    <name evidence="3" type="ORF">VCS650_LOCUS28047</name>
</gene>
<sequence>MNFLVLVFFVTISTTISDRNIFSGGACGGISPVTRWMRTERNDSIRMNVDTSSCQFENPPLYFTSITGGVGHYLLTGINAIYEATNYGFIINVRSIDGANANTLMERSAQWKLQWVGLQS</sequence>
<proteinExistence type="predicted"/>
<feature type="signal peptide" evidence="1">
    <location>
        <begin position="1"/>
        <end position="17"/>
    </location>
</feature>
<organism evidence="2 6">
    <name type="scientific">Adineta steineri</name>
    <dbReference type="NCBI Taxonomy" id="433720"/>
    <lineage>
        <taxon>Eukaryota</taxon>
        <taxon>Metazoa</taxon>
        <taxon>Spiralia</taxon>
        <taxon>Gnathifera</taxon>
        <taxon>Rotifera</taxon>
        <taxon>Eurotatoria</taxon>
        <taxon>Bdelloidea</taxon>
        <taxon>Adinetida</taxon>
        <taxon>Adinetidae</taxon>
        <taxon>Adineta</taxon>
    </lineage>
</organism>
<keyword evidence="1" id="KW-0732">Signal</keyword>
<dbReference type="Proteomes" id="UP000663845">
    <property type="component" value="Unassembled WGS sequence"/>
</dbReference>
<comment type="caution">
    <text evidence="2">The sequence shown here is derived from an EMBL/GenBank/DDBJ whole genome shotgun (WGS) entry which is preliminary data.</text>
</comment>
<dbReference type="OrthoDB" id="9972239at2759"/>
<dbReference type="EMBL" id="CAJOAZ010003320">
    <property type="protein sequence ID" value="CAF4000196.1"/>
    <property type="molecule type" value="Genomic_DNA"/>
</dbReference>
<dbReference type="EMBL" id="CAJNOG010000308">
    <property type="protein sequence ID" value="CAF1163157.1"/>
    <property type="molecule type" value="Genomic_DNA"/>
</dbReference>
<evidence type="ECO:0000313" key="2">
    <source>
        <dbReference type="EMBL" id="CAF1163157.1"/>
    </source>
</evidence>
<name>A0A814TLT0_9BILA</name>
<evidence type="ECO:0000313" key="3">
    <source>
        <dbReference type="EMBL" id="CAF1245673.1"/>
    </source>
</evidence>
<accession>A0A814TLT0</accession>
<dbReference type="EMBL" id="CAJOAY010003139">
    <property type="protein sequence ID" value="CAF4004573.1"/>
    <property type="molecule type" value="Genomic_DNA"/>
</dbReference>
<dbReference type="Proteomes" id="UP000663844">
    <property type="component" value="Unassembled WGS sequence"/>
</dbReference>
<feature type="chain" id="PRO_5035685355" evidence="1">
    <location>
        <begin position="18"/>
        <end position="120"/>
    </location>
</feature>
<dbReference type="AlphaFoldDB" id="A0A814TLT0"/>
<evidence type="ECO:0000313" key="6">
    <source>
        <dbReference type="Proteomes" id="UP000663845"/>
    </source>
</evidence>
<protein>
    <submittedName>
        <fullName evidence="2">Uncharacterized protein</fullName>
    </submittedName>
</protein>
<reference evidence="2" key="1">
    <citation type="submission" date="2021-02" db="EMBL/GenBank/DDBJ databases">
        <authorList>
            <person name="Nowell W R."/>
        </authorList>
    </citation>
    <scope>NUCLEOTIDE SEQUENCE</scope>
</reference>
<evidence type="ECO:0000313" key="5">
    <source>
        <dbReference type="EMBL" id="CAF4004573.1"/>
    </source>
</evidence>
<evidence type="ECO:0000313" key="4">
    <source>
        <dbReference type="EMBL" id="CAF4000196.1"/>
    </source>
</evidence>
<dbReference type="Proteomes" id="UP000663881">
    <property type="component" value="Unassembled WGS sequence"/>
</dbReference>